<evidence type="ECO:0000313" key="2">
    <source>
        <dbReference type="Proteomes" id="UP000005877"/>
    </source>
</evidence>
<dbReference type="EMBL" id="CP003117">
    <property type="protein sequence ID" value="AET64434.1"/>
    <property type="molecule type" value="Genomic_DNA"/>
</dbReference>
<protein>
    <submittedName>
        <fullName evidence="1">Uncharacterized protein</fullName>
    </submittedName>
</protein>
<proteinExistence type="predicted"/>
<organism evidence="1 2">
    <name type="scientific">Methanothrix harundinacea (strain 6Ac)</name>
    <name type="common">Methanosaeta harundinacea</name>
    <dbReference type="NCBI Taxonomy" id="1110509"/>
    <lineage>
        <taxon>Archaea</taxon>
        <taxon>Methanobacteriati</taxon>
        <taxon>Methanobacteriota</taxon>
        <taxon>Stenosarchaea group</taxon>
        <taxon>Methanomicrobia</taxon>
        <taxon>Methanotrichales</taxon>
        <taxon>Methanotrichaceae</taxon>
        <taxon>Methanothrix</taxon>
    </lineage>
</organism>
<dbReference type="HOGENOM" id="CLU_3113055_0_0_2"/>
<dbReference type="GeneID" id="12510235"/>
<dbReference type="KEGG" id="mhi:Mhar_1066"/>
<evidence type="ECO:0000313" key="1">
    <source>
        <dbReference type="EMBL" id="AET64434.1"/>
    </source>
</evidence>
<dbReference type="PATRIC" id="fig|1110509.7.peg.1187"/>
<keyword evidence="2" id="KW-1185">Reference proteome</keyword>
<name>G7WMD9_METH6</name>
<accession>G7WMD9</accession>
<reference evidence="1 2" key="1">
    <citation type="journal article" date="2012" name="PLoS ONE">
        <title>The genome characteristics and predicted function of methyl-group oxidation pathway in the obligate aceticlastic methanogens, Methanosaeta spp.</title>
        <authorList>
            <person name="Zhu J."/>
            <person name="Zheng H."/>
            <person name="Ai G."/>
            <person name="Zhang G."/>
            <person name="Liu D."/>
            <person name="Liu X."/>
            <person name="Dong X."/>
        </authorList>
    </citation>
    <scope>NUCLEOTIDE SEQUENCE [LARGE SCALE GENOMIC DNA]</scope>
    <source>
        <strain evidence="1 2">6Ac</strain>
    </source>
</reference>
<sequence length="50" mass="5736">MGFEDFQERIRSRKGAESFDEGDDVIIWESREAAREYWAGVQANLEGVGK</sequence>
<dbReference type="STRING" id="1110509.Mhar_1066"/>
<dbReference type="Proteomes" id="UP000005877">
    <property type="component" value="Chromosome"/>
</dbReference>
<dbReference type="AlphaFoldDB" id="G7WMD9"/>
<dbReference type="RefSeq" id="WP_014586619.1">
    <property type="nucleotide sequence ID" value="NC_017527.1"/>
</dbReference>
<gene>
    <name evidence="1" type="ordered locus">Mhar_1066</name>
</gene>